<dbReference type="EMBL" id="AP012052">
    <property type="protein sequence ID" value="BAJ74375.1"/>
    <property type="molecule type" value="Genomic_DNA"/>
</dbReference>
<organism evidence="1 2">
    <name type="scientific">Microbacterium testaceum (strain StLB037)</name>
    <dbReference type="NCBI Taxonomy" id="979556"/>
    <lineage>
        <taxon>Bacteria</taxon>
        <taxon>Bacillati</taxon>
        <taxon>Actinomycetota</taxon>
        <taxon>Actinomycetes</taxon>
        <taxon>Micrococcales</taxon>
        <taxon>Microbacteriaceae</taxon>
        <taxon>Microbacterium</taxon>
    </lineage>
</organism>
<evidence type="ECO:0008006" key="3">
    <source>
        <dbReference type="Google" id="ProtNLM"/>
    </source>
</evidence>
<dbReference type="OrthoDB" id="5078008at2"/>
<dbReference type="STRING" id="979556.MTES_1411"/>
<name>E8N8D0_MICTS</name>
<accession>E8N8D0</accession>
<dbReference type="RefSeq" id="WP_013584500.1">
    <property type="nucleotide sequence ID" value="NC_015125.1"/>
</dbReference>
<proteinExistence type="predicted"/>
<gene>
    <name evidence="1" type="ordered locus">MTES_1411</name>
</gene>
<reference evidence="1 2" key="1">
    <citation type="journal article" date="2011" name="J. Bacteriol.">
        <title>Genome sequence of Microbacterium testaceum StLB037, an N-acylhomoserine lactone-degrading bacterium isolated from potato leaves.</title>
        <authorList>
            <person name="Morohoshi T."/>
            <person name="Wang W.-Z."/>
            <person name="Someya N."/>
            <person name="Ikeda T."/>
        </authorList>
    </citation>
    <scope>NUCLEOTIDE SEQUENCE [LARGE SCALE GENOMIC DNA]</scope>
    <source>
        <strain evidence="1 2">StLB037</strain>
    </source>
</reference>
<evidence type="ECO:0000313" key="1">
    <source>
        <dbReference type="EMBL" id="BAJ74375.1"/>
    </source>
</evidence>
<protein>
    <recommendedName>
        <fullName evidence="3">DUF4393 domain-containing protein</fullName>
    </recommendedName>
</protein>
<reference key="2">
    <citation type="submission" date="2011-02" db="EMBL/GenBank/DDBJ databases">
        <title>Genome sequence of Microbacterium testaceum StLB037.</title>
        <authorList>
            <person name="Morohoshi T."/>
            <person name="Wang W.Z."/>
            <person name="Someya N."/>
            <person name="Ikeda T."/>
        </authorList>
    </citation>
    <scope>NUCLEOTIDE SEQUENCE</scope>
    <source>
        <strain>StLB037</strain>
    </source>
</reference>
<sequence>MVDPMVGAAAAHLAKASDAYNSEAAKAGASLWMKFLGPPVEAMGRHLQRRVELWSEDALANRVLRKAADKVDPSAEGSVPPRVASDIFDKAQWAEDEFVAEYLSGVLASARTTDAADDSAISWTALVGRLSSAQLRLHYILYSTARHHLLGRTIDATNDLDDLPIFAPLLPIIALLPGGVDAFNDAMANLEREGLLSPRFDVDTQSGRLANIKQIPAEPVIVYRITLAGALLFFRGGGSRTTALKRFSDPAHDLRFDDCASIPSPIAGSALWNSLPDASES</sequence>
<dbReference type="KEGG" id="mts:MTES_1411"/>
<dbReference type="Proteomes" id="UP000008975">
    <property type="component" value="Chromosome"/>
</dbReference>
<dbReference type="eggNOG" id="ENOG50335I2">
    <property type="taxonomic scope" value="Bacteria"/>
</dbReference>
<evidence type="ECO:0000313" key="2">
    <source>
        <dbReference type="Proteomes" id="UP000008975"/>
    </source>
</evidence>
<dbReference type="HOGENOM" id="CLU_1037915_0_0_11"/>
<dbReference type="AlphaFoldDB" id="E8N8D0"/>